<dbReference type="InterPro" id="IPR013324">
    <property type="entry name" value="RNA_pol_sigma_r3/r4-like"/>
</dbReference>
<dbReference type="EMBL" id="CP013862">
    <property type="protein sequence ID" value="ALX48786.1"/>
    <property type="molecule type" value="Genomic_DNA"/>
</dbReference>
<feature type="domain" description="RNA polymerase sigma-70 region 2" evidence="5">
    <location>
        <begin position="20"/>
        <end position="84"/>
    </location>
</feature>
<dbReference type="SUPFAM" id="SSF88659">
    <property type="entry name" value="Sigma3 and sigma4 domains of RNA polymerase sigma factors"/>
    <property type="match status" value="1"/>
</dbReference>
<evidence type="ECO:0000256" key="1">
    <source>
        <dbReference type="ARBA" id="ARBA00010641"/>
    </source>
</evidence>
<evidence type="ECO:0000259" key="5">
    <source>
        <dbReference type="Pfam" id="PF04542"/>
    </source>
</evidence>
<reference evidence="7 8" key="1">
    <citation type="submission" date="2016-01" db="EMBL/GenBank/DDBJ databases">
        <title>Complete genome sequence of strain Lentibacillus amyloliquefaciens LAM0015T isolated from saline sediment.</title>
        <authorList>
            <person name="Wang J.-L."/>
            <person name="He M.-X."/>
        </authorList>
    </citation>
    <scope>NUCLEOTIDE SEQUENCE [LARGE SCALE GENOMIC DNA]</scope>
    <source>
        <strain evidence="7 8">LAM0015</strain>
    </source>
</reference>
<dbReference type="InterPro" id="IPR013325">
    <property type="entry name" value="RNA_pol_sigma_r2"/>
</dbReference>
<feature type="domain" description="RNA polymerase sigma factor 70 region 4 type 2" evidence="6">
    <location>
        <begin position="121"/>
        <end position="169"/>
    </location>
</feature>
<dbReference type="Pfam" id="PF04542">
    <property type="entry name" value="Sigma70_r2"/>
    <property type="match status" value="1"/>
</dbReference>
<keyword evidence="8" id="KW-1185">Reference proteome</keyword>
<dbReference type="InterPro" id="IPR013249">
    <property type="entry name" value="RNA_pol_sigma70_r4_t2"/>
</dbReference>
<dbReference type="PANTHER" id="PTHR43133:SF60">
    <property type="entry name" value="RNA POLYMERASE SIGMA FACTOR SIGV"/>
    <property type="match status" value="1"/>
</dbReference>
<dbReference type="AlphaFoldDB" id="A0A0U3W6I0"/>
<dbReference type="GO" id="GO:0006352">
    <property type="term" value="P:DNA-templated transcription initiation"/>
    <property type="evidence" value="ECO:0007669"/>
    <property type="project" value="InterPro"/>
</dbReference>
<dbReference type="STRING" id="1472767.AOX59_09260"/>
<dbReference type="SUPFAM" id="SSF88946">
    <property type="entry name" value="Sigma2 domain of RNA polymerase sigma factors"/>
    <property type="match status" value="1"/>
</dbReference>
<evidence type="ECO:0000256" key="2">
    <source>
        <dbReference type="ARBA" id="ARBA00023015"/>
    </source>
</evidence>
<name>A0A0U3W6I0_9BACI</name>
<dbReference type="InterPro" id="IPR036388">
    <property type="entry name" value="WH-like_DNA-bd_sf"/>
</dbReference>
<evidence type="ECO:0000313" key="7">
    <source>
        <dbReference type="EMBL" id="ALX48786.1"/>
    </source>
</evidence>
<keyword evidence="4" id="KW-0804">Transcription</keyword>
<dbReference type="NCBIfam" id="TIGR02937">
    <property type="entry name" value="sigma70-ECF"/>
    <property type="match status" value="1"/>
</dbReference>
<evidence type="ECO:0008006" key="9">
    <source>
        <dbReference type="Google" id="ProtNLM"/>
    </source>
</evidence>
<dbReference type="InterPro" id="IPR014284">
    <property type="entry name" value="RNA_pol_sigma-70_dom"/>
</dbReference>
<dbReference type="NCBIfam" id="NF006930">
    <property type="entry name" value="PRK09415.1"/>
    <property type="match status" value="1"/>
</dbReference>
<sequence>MCDKREHQGDKSNRELLVELMESYGDMVLRVAFTYVKERQLAEDISQEVFIRCYQSLDSFENRSSYKSWLYRITVNCCKDYVKSWSFRNLISKSLVKESDQNIDAVDSQVVKKEERDLLFKQVLKLSVKLREVLIFYYYEDLTVDEAANVLEVNPNTVKSRLYRARKALKNHLEGGMVLEK</sequence>
<comment type="similarity">
    <text evidence="1">Belongs to the sigma-70 factor family. ECF subfamily.</text>
</comment>
<proteinExistence type="inferred from homology"/>
<dbReference type="PANTHER" id="PTHR43133">
    <property type="entry name" value="RNA POLYMERASE ECF-TYPE SIGMA FACTO"/>
    <property type="match status" value="1"/>
</dbReference>
<dbReference type="GO" id="GO:0016987">
    <property type="term" value="F:sigma factor activity"/>
    <property type="evidence" value="ECO:0007669"/>
    <property type="project" value="UniProtKB-KW"/>
</dbReference>
<dbReference type="CDD" id="cd06171">
    <property type="entry name" value="Sigma70_r4"/>
    <property type="match status" value="1"/>
</dbReference>
<dbReference type="InterPro" id="IPR007627">
    <property type="entry name" value="RNA_pol_sigma70_r2"/>
</dbReference>
<keyword evidence="3" id="KW-0731">Sigma factor</keyword>
<accession>A0A0U3W6I0</accession>
<dbReference type="Proteomes" id="UP000050331">
    <property type="component" value="Chromosome"/>
</dbReference>
<evidence type="ECO:0000259" key="6">
    <source>
        <dbReference type="Pfam" id="PF08281"/>
    </source>
</evidence>
<dbReference type="RefSeq" id="WP_068444947.1">
    <property type="nucleotide sequence ID" value="NZ_CP013862.1"/>
</dbReference>
<dbReference type="OrthoDB" id="9794508at2"/>
<dbReference type="Gene3D" id="1.10.10.10">
    <property type="entry name" value="Winged helix-like DNA-binding domain superfamily/Winged helix DNA-binding domain"/>
    <property type="match status" value="1"/>
</dbReference>
<dbReference type="Pfam" id="PF08281">
    <property type="entry name" value="Sigma70_r4_2"/>
    <property type="match status" value="1"/>
</dbReference>
<dbReference type="GO" id="GO:0003677">
    <property type="term" value="F:DNA binding"/>
    <property type="evidence" value="ECO:0007669"/>
    <property type="project" value="InterPro"/>
</dbReference>
<dbReference type="InterPro" id="IPR039425">
    <property type="entry name" value="RNA_pol_sigma-70-like"/>
</dbReference>
<keyword evidence="2" id="KW-0805">Transcription regulation</keyword>
<organism evidence="7 8">
    <name type="scientific">Lentibacillus amyloliquefaciens</name>
    <dbReference type="NCBI Taxonomy" id="1472767"/>
    <lineage>
        <taxon>Bacteria</taxon>
        <taxon>Bacillati</taxon>
        <taxon>Bacillota</taxon>
        <taxon>Bacilli</taxon>
        <taxon>Bacillales</taxon>
        <taxon>Bacillaceae</taxon>
        <taxon>Lentibacillus</taxon>
    </lineage>
</organism>
<protein>
    <recommendedName>
        <fullName evidence="9">RNA polymerase factor sigma C</fullName>
    </recommendedName>
</protein>
<evidence type="ECO:0000256" key="3">
    <source>
        <dbReference type="ARBA" id="ARBA00023082"/>
    </source>
</evidence>
<gene>
    <name evidence="7" type="ORF">AOX59_09260</name>
</gene>
<evidence type="ECO:0000256" key="4">
    <source>
        <dbReference type="ARBA" id="ARBA00023163"/>
    </source>
</evidence>
<dbReference type="KEGG" id="lao:AOX59_09260"/>
<dbReference type="Gene3D" id="1.10.1740.10">
    <property type="match status" value="1"/>
</dbReference>
<evidence type="ECO:0000313" key="8">
    <source>
        <dbReference type="Proteomes" id="UP000050331"/>
    </source>
</evidence>